<dbReference type="PANTHER" id="PTHR30469:SF15">
    <property type="entry name" value="HLYD FAMILY OF SECRETION PROTEINS"/>
    <property type="match status" value="1"/>
</dbReference>
<dbReference type="RefSeq" id="WP_377006695.1">
    <property type="nucleotide sequence ID" value="NZ_JBHSLV010000008.1"/>
</dbReference>
<evidence type="ECO:0000259" key="3">
    <source>
        <dbReference type="Pfam" id="PF25954"/>
    </source>
</evidence>
<evidence type="ECO:0000313" key="6">
    <source>
        <dbReference type="Proteomes" id="UP001596104"/>
    </source>
</evidence>
<dbReference type="Gene3D" id="2.40.50.100">
    <property type="match status" value="1"/>
</dbReference>
<protein>
    <submittedName>
        <fullName evidence="5">Efflux RND transporter periplasmic adaptor subunit</fullName>
    </submittedName>
</protein>
<dbReference type="Gene3D" id="2.40.30.170">
    <property type="match status" value="1"/>
</dbReference>
<comment type="similarity">
    <text evidence="1">Belongs to the membrane fusion protein (MFP) (TC 8.A.1) family.</text>
</comment>
<dbReference type="NCBIfam" id="TIGR01730">
    <property type="entry name" value="RND_mfp"/>
    <property type="match status" value="1"/>
</dbReference>
<sequence>MKRFLLLILVAGLAGGGYYGYRNRVKGSGQQAQAQATGPGQGAGVPVEVGTIELASVNEEVEALGTLAADESVVIAPEMAGRVVALGFKEGEKVAKDQKLVMLDTAMLDAELKQAQADLSLARDTYDRNRSLVQRGSGTQVALEQATAQLASQEAKIQLVQAKLALATIKAPFTGVVGLRAVGVGDFVSIGKPLITLTNIDPIKVDFRVPEIFLTQVKVGQPIQLKVDAVPDRPFTGQVFAIDPVVDVNGRAVKLRATIPNGDLVLKPGLFARVTVVVDKRDNALLVPETAVVPDGVGKAVFVVEGGKARRMPVELGKRLLGKVEVIKGLKPGQQIVTAGQMRLRDGSTVAIKEKASVQTSSLPGVVQPGNAQQ</sequence>
<dbReference type="Pfam" id="PF25954">
    <property type="entry name" value="Beta-barrel_RND_2"/>
    <property type="match status" value="1"/>
</dbReference>
<dbReference type="InterPro" id="IPR058637">
    <property type="entry name" value="YknX-like_C"/>
</dbReference>
<evidence type="ECO:0000259" key="4">
    <source>
        <dbReference type="Pfam" id="PF25989"/>
    </source>
</evidence>
<dbReference type="Gene3D" id="2.40.420.20">
    <property type="match status" value="1"/>
</dbReference>
<dbReference type="SUPFAM" id="SSF111369">
    <property type="entry name" value="HlyD-like secretion proteins"/>
    <property type="match status" value="1"/>
</dbReference>
<reference evidence="6" key="1">
    <citation type="journal article" date="2019" name="Int. J. Syst. Evol. Microbiol.">
        <title>The Global Catalogue of Microorganisms (GCM) 10K type strain sequencing project: providing services to taxonomists for standard genome sequencing and annotation.</title>
        <authorList>
            <consortium name="The Broad Institute Genomics Platform"/>
            <consortium name="The Broad Institute Genome Sequencing Center for Infectious Disease"/>
            <person name="Wu L."/>
            <person name="Ma J."/>
        </authorList>
    </citation>
    <scope>NUCLEOTIDE SEQUENCE [LARGE SCALE GENOMIC DNA]</scope>
    <source>
        <strain evidence="6">CGMCC 1.16326</strain>
    </source>
</reference>
<dbReference type="PANTHER" id="PTHR30469">
    <property type="entry name" value="MULTIDRUG RESISTANCE PROTEIN MDTA"/>
    <property type="match status" value="1"/>
</dbReference>
<dbReference type="Proteomes" id="UP001596104">
    <property type="component" value="Unassembled WGS sequence"/>
</dbReference>
<feature type="domain" description="YknX-like C-terminal permuted SH3-like" evidence="4">
    <location>
        <begin position="285"/>
        <end position="351"/>
    </location>
</feature>
<feature type="domain" description="CusB-like beta-barrel" evidence="3">
    <location>
        <begin position="205"/>
        <end position="276"/>
    </location>
</feature>
<organism evidence="5 6">
    <name type="scientific">Bosea vestrisii</name>
    <dbReference type="NCBI Taxonomy" id="151416"/>
    <lineage>
        <taxon>Bacteria</taxon>
        <taxon>Pseudomonadati</taxon>
        <taxon>Pseudomonadota</taxon>
        <taxon>Alphaproteobacteria</taxon>
        <taxon>Hyphomicrobiales</taxon>
        <taxon>Boseaceae</taxon>
        <taxon>Bosea</taxon>
    </lineage>
</organism>
<gene>
    <name evidence="5" type="ORF">ACFPPC_04755</name>
</gene>
<comment type="caution">
    <text evidence="5">The sequence shown here is derived from an EMBL/GenBank/DDBJ whole genome shotgun (WGS) entry which is preliminary data.</text>
</comment>
<dbReference type="Pfam" id="PF25989">
    <property type="entry name" value="YknX_C"/>
    <property type="match status" value="1"/>
</dbReference>
<feature type="domain" description="Multidrug resistance protein MdtA-like barrel-sandwich hybrid" evidence="2">
    <location>
        <begin position="72"/>
        <end position="195"/>
    </location>
</feature>
<dbReference type="Pfam" id="PF25917">
    <property type="entry name" value="BSH_RND"/>
    <property type="match status" value="1"/>
</dbReference>
<dbReference type="InterPro" id="IPR058792">
    <property type="entry name" value="Beta-barrel_RND_2"/>
</dbReference>
<accession>A0ABW0H771</accession>
<name>A0ABW0H771_9HYPH</name>
<evidence type="ECO:0000313" key="5">
    <source>
        <dbReference type="EMBL" id="MFC5391949.1"/>
    </source>
</evidence>
<dbReference type="Gene3D" id="1.10.287.470">
    <property type="entry name" value="Helix hairpin bin"/>
    <property type="match status" value="1"/>
</dbReference>
<dbReference type="InterPro" id="IPR006143">
    <property type="entry name" value="RND_pump_MFP"/>
</dbReference>
<dbReference type="EMBL" id="JBHSLV010000008">
    <property type="protein sequence ID" value="MFC5391949.1"/>
    <property type="molecule type" value="Genomic_DNA"/>
</dbReference>
<evidence type="ECO:0000256" key="1">
    <source>
        <dbReference type="ARBA" id="ARBA00009477"/>
    </source>
</evidence>
<proteinExistence type="inferred from homology"/>
<dbReference type="InterPro" id="IPR058625">
    <property type="entry name" value="MdtA-like_BSH"/>
</dbReference>
<evidence type="ECO:0000259" key="2">
    <source>
        <dbReference type="Pfam" id="PF25917"/>
    </source>
</evidence>
<keyword evidence="6" id="KW-1185">Reference proteome</keyword>